<dbReference type="PANTHER" id="PTHR43094">
    <property type="entry name" value="AMINOTRANSFERASE"/>
    <property type="match status" value="1"/>
</dbReference>
<dbReference type="PROSITE" id="PS00600">
    <property type="entry name" value="AA_TRANSFER_CLASS_3"/>
    <property type="match status" value="1"/>
</dbReference>
<dbReference type="PANTHER" id="PTHR43094:SF1">
    <property type="entry name" value="AMINOTRANSFERASE CLASS-III"/>
    <property type="match status" value="1"/>
</dbReference>
<evidence type="ECO:0000256" key="5">
    <source>
        <dbReference type="ARBA" id="ARBA00022898"/>
    </source>
</evidence>
<keyword evidence="4 7" id="KW-0808">Transferase</keyword>
<comment type="cofactor">
    <cofactor evidence="1">
        <name>pyridoxal 5'-phosphate</name>
        <dbReference type="ChEBI" id="CHEBI:597326"/>
    </cofactor>
</comment>
<dbReference type="InterPro" id="IPR015422">
    <property type="entry name" value="PyrdxlP-dep_Trfase_small"/>
</dbReference>
<evidence type="ECO:0000256" key="4">
    <source>
        <dbReference type="ARBA" id="ARBA00022679"/>
    </source>
</evidence>
<dbReference type="Gene3D" id="3.90.1150.10">
    <property type="entry name" value="Aspartate Aminotransferase, domain 1"/>
    <property type="match status" value="1"/>
</dbReference>
<dbReference type="InterPro" id="IPR005814">
    <property type="entry name" value="Aminotrans_3"/>
</dbReference>
<dbReference type="InterPro" id="IPR049704">
    <property type="entry name" value="Aminotrans_3_PPA_site"/>
</dbReference>
<dbReference type="Gene3D" id="3.40.640.10">
    <property type="entry name" value="Type I PLP-dependent aspartate aminotransferase-like (Major domain)"/>
    <property type="match status" value="1"/>
</dbReference>
<sequence>MQETTLPLTELARTDVRFHLHSQTNLRAHQQQGPLVIERGSGIHVIDEQGRDYIEGMSGLWCAGLGFSNARLVRAAQRQMEVLPYYHTFNHRVPNVVAQLAERIAGLVPFEQPKVFFACSGSEANDSMIKLAWAYHRARGNSRKRLIIAHQKGFHGSTVMGASLSGLPNMHAAFGLPLENSVLHVQCPHFYRHGVEGESEAQFTQRLLLELEQRIEAAGPENIAAFISEPVMGAGGVIVPPPGYFAGVQALLKKHDILFLADEIICGFGRTGQWFGHQTLGFAPDMMACAKSLSSGYQPISCVVVAGHVYQAVEEQSQQLGGFGHGFTYSGHPVAAAVALETLTIYQEMDLPQHTREMGRVLHRQLAPLLQHPLIGEIRGIGLVAGLELVADQHTRASFAASVNIGAQVERATREQGLIVRNMGDSIALAPPFIIEAEEIVELVARLTRALDIVAVANGLSL</sequence>
<evidence type="ECO:0000256" key="2">
    <source>
        <dbReference type="ARBA" id="ARBA00008954"/>
    </source>
</evidence>
<keyword evidence="5 6" id="KW-0663">Pyridoxal phosphate</keyword>
<gene>
    <name evidence="7" type="ORF">HX845_06885</name>
</gene>
<proteinExistence type="inferred from homology"/>
<evidence type="ECO:0000256" key="3">
    <source>
        <dbReference type="ARBA" id="ARBA00022576"/>
    </source>
</evidence>
<dbReference type="Pfam" id="PF00202">
    <property type="entry name" value="Aminotran_3"/>
    <property type="match status" value="1"/>
</dbReference>
<name>A0A7Y7XWF1_9PSED</name>
<comment type="caution">
    <text evidence="7">The sequence shown here is derived from an EMBL/GenBank/DDBJ whole genome shotgun (WGS) entry which is preliminary data.</text>
</comment>
<dbReference type="EMBL" id="JACAQE010000002">
    <property type="protein sequence ID" value="NWC13354.1"/>
    <property type="molecule type" value="Genomic_DNA"/>
</dbReference>
<protein>
    <submittedName>
        <fullName evidence="7">Aminotransferase class III-fold pyridoxal phosphate-dependent enzyme</fullName>
    </submittedName>
</protein>
<dbReference type="CDD" id="cd00610">
    <property type="entry name" value="OAT_like"/>
    <property type="match status" value="1"/>
</dbReference>
<dbReference type="SUPFAM" id="SSF53383">
    <property type="entry name" value="PLP-dependent transferases"/>
    <property type="match status" value="1"/>
</dbReference>
<dbReference type="FunFam" id="3.40.640.10:FF:000014">
    <property type="entry name" value="Adenosylmethionine-8-amino-7-oxononanoate aminotransferase, probable"/>
    <property type="match status" value="1"/>
</dbReference>
<evidence type="ECO:0000313" key="7">
    <source>
        <dbReference type="EMBL" id="NWC13354.1"/>
    </source>
</evidence>
<dbReference type="NCBIfam" id="NF004767">
    <property type="entry name" value="PRK06105.1"/>
    <property type="match status" value="1"/>
</dbReference>
<reference evidence="7 8" key="1">
    <citation type="submission" date="2020-04" db="EMBL/GenBank/DDBJ databases">
        <title>Molecular characterization of pseudomonads from Agaricus bisporus reveal novel blotch 2 pathogens in Western Europe.</title>
        <authorList>
            <person name="Taparia T."/>
            <person name="Krijger M."/>
            <person name="Haynes E."/>
            <person name="Elpinstone J.G."/>
            <person name="Noble R."/>
            <person name="Van Der Wolf J."/>
        </authorList>
    </citation>
    <scope>NUCLEOTIDE SEQUENCE [LARGE SCALE GENOMIC DNA]</scope>
    <source>
        <strain evidence="7 8">IPO3738</strain>
    </source>
</reference>
<dbReference type="Proteomes" id="UP000517547">
    <property type="component" value="Unassembled WGS sequence"/>
</dbReference>
<organism evidence="7 8">
    <name type="scientific">Pseudomonas gingeri</name>
    <dbReference type="NCBI Taxonomy" id="117681"/>
    <lineage>
        <taxon>Bacteria</taxon>
        <taxon>Pseudomonadati</taxon>
        <taxon>Pseudomonadota</taxon>
        <taxon>Gammaproteobacteria</taxon>
        <taxon>Pseudomonadales</taxon>
        <taxon>Pseudomonadaceae</taxon>
        <taxon>Pseudomonas</taxon>
    </lineage>
</organism>
<dbReference type="PIRSF" id="PIRSF000521">
    <property type="entry name" value="Transaminase_4ab_Lys_Orn"/>
    <property type="match status" value="1"/>
</dbReference>
<dbReference type="GO" id="GO:0030170">
    <property type="term" value="F:pyridoxal phosphate binding"/>
    <property type="evidence" value="ECO:0007669"/>
    <property type="project" value="InterPro"/>
</dbReference>
<evidence type="ECO:0000256" key="1">
    <source>
        <dbReference type="ARBA" id="ARBA00001933"/>
    </source>
</evidence>
<dbReference type="AlphaFoldDB" id="A0A7Y7XWF1"/>
<dbReference type="GO" id="GO:0008483">
    <property type="term" value="F:transaminase activity"/>
    <property type="evidence" value="ECO:0007669"/>
    <property type="project" value="UniProtKB-KW"/>
</dbReference>
<evidence type="ECO:0000313" key="8">
    <source>
        <dbReference type="Proteomes" id="UP000517547"/>
    </source>
</evidence>
<evidence type="ECO:0000256" key="6">
    <source>
        <dbReference type="RuleBase" id="RU003560"/>
    </source>
</evidence>
<dbReference type="InterPro" id="IPR015421">
    <property type="entry name" value="PyrdxlP-dep_Trfase_major"/>
</dbReference>
<keyword evidence="3 7" id="KW-0032">Aminotransferase</keyword>
<dbReference type="InterPro" id="IPR015424">
    <property type="entry name" value="PyrdxlP-dep_Trfase"/>
</dbReference>
<comment type="similarity">
    <text evidence="2 6">Belongs to the class-III pyridoxal-phosphate-dependent aminotransferase family.</text>
</comment>
<accession>A0A7Y7XWF1</accession>